<sequence>MRREALSLLVGSLSCVLVALGFTRGIWWSNLHNGILGITLSLVGAWLATERPRSREGVLFLAAGLVEAVMFVGRQVGHTATGTVASWLGWLGVWPIVVGMLATTAAVVCFPDGHLPGPRWRPAALVACVVAAVAALLSALWPVEWDSAGLTLAPPFSLPGRGLADTLWHALALPLYLTLQLSWVVAVAVRWRSGRSRAPLLGLLLGVAAAFVVLVAGLIATHSPRPGLVMVSLVPLAAGWAAVHGHVLARYRALSWLTGAHDDSVGLPTALARTAAEALDAGATSVWMGDEAALHAVGVWPEPDADPAPAPLVGLPDRVWPVRSGEALVGAIVVPGAAGLTRREERMMQDLVAQAALLLDRLTLAEVVRRERTAGHLEHLTPRERDVLELMARGLTNAAICQELHLSVKTVEPLISTVFAKLGLHADPTVNRRVLAALEYHRG</sequence>
<feature type="transmembrane region" description="Helical" evidence="4">
    <location>
        <begin position="227"/>
        <end position="249"/>
    </location>
</feature>
<dbReference type="PRINTS" id="PR00038">
    <property type="entry name" value="HTHLUXR"/>
</dbReference>
<reference evidence="7" key="1">
    <citation type="journal article" date="2019" name="Int. J. Syst. Evol. Microbiol.">
        <title>The Global Catalogue of Microorganisms (GCM) 10K type strain sequencing project: providing services to taxonomists for standard genome sequencing and annotation.</title>
        <authorList>
            <consortium name="The Broad Institute Genomics Platform"/>
            <consortium name="The Broad Institute Genome Sequencing Center for Infectious Disease"/>
            <person name="Wu L."/>
            <person name="Ma J."/>
        </authorList>
    </citation>
    <scope>NUCLEOTIDE SEQUENCE [LARGE SCALE GENOMIC DNA]</scope>
    <source>
        <strain evidence="7">CGMCC 4.7371</strain>
    </source>
</reference>
<dbReference type="PANTHER" id="PTHR44688:SF16">
    <property type="entry name" value="DNA-BINDING TRANSCRIPTIONAL ACTIVATOR DEVR_DOSR"/>
    <property type="match status" value="1"/>
</dbReference>
<name>A0ABQ2NDU0_9ACTN</name>
<dbReference type="Proteomes" id="UP000655410">
    <property type="component" value="Unassembled WGS sequence"/>
</dbReference>
<keyword evidence="4" id="KW-1133">Transmembrane helix</keyword>
<feature type="transmembrane region" description="Helical" evidence="4">
    <location>
        <begin position="201"/>
        <end position="221"/>
    </location>
</feature>
<keyword evidence="3" id="KW-0804">Transcription</keyword>
<evidence type="ECO:0000256" key="1">
    <source>
        <dbReference type="ARBA" id="ARBA00023015"/>
    </source>
</evidence>
<feature type="transmembrane region" description="Helical" evidence="4">
    <location>
        <begin position="122"/>
        <end position="141"/>
    </location>
</feature>
<dbReference type="Pfam" id="PF00196">
    <property type="entry name" value="GerE"/>
    <property type="match status" value="1"/>
</dbReference>
<proteinExistence type="predicted"/>
<keyword evidence="4" id="KW-0812">Transmembrane</keyword>
<dbReference type="InterPro" id="IPR016032">
    <property type="entry name" value="Sig_transdc_resp-reg_C-effctor"/>
</dbReference>
<dbReference type="Gene3D" id="1.10.10.10">
    <property type="entry name" value="Winged helix-like DNA-binding domain superfamily/Winged helix DNA-binding domain"/>
    <property type="match status" value="1"/>
</dbReference>
<feature type="transmembrane region" description="Helical" evidence="4">
    <location>
        <begin position="167"/>
        <end position="189"/>
    </location>
</feature>
<feature type="domain" description="HTH luxR-type" evidence="5">
    <location>
        <begin position="373"/>
        <end position="443"/>
    </location>
</feature>
<evidence type="ECO:0000259" key="5">
    <source>
        <dbReference type="PROSITE" id="PS50043"/>
    </source>
</evidence>
<keyword evidence="1" id="KW-0805">Transcription regulation</keyword>
<organism evidence="6 7">
    <name type="scientific">Nocardioides phosphati</name>
    <dbReference type="NCBI Taxonomy" id="1867775"/>
    <lineage>
        <taxon>Bacteria</taxon>
        <taxon>Bacillati</taxon>
        <taxon>Actinomycetota</taxon>
        <taxon>Actinomycetes</taxon>
        <taxon>Propionibacteriales</taxon>
        <taxon>Nocardioidaceae</taxon>
        <taxon>Nocardioides</taxon>
    </lineage>
</organism>
<keyword evidence="7" id="KW-1185">Reference proteome</keyword>
<evidence type="ECO:0000256" key="3">
    <source>
        <dbReference type="ARBA" id="ARBA00023163"/>
    </source>
</evidence>
<dbReference type="PROSITE" id="PS50043">
    <property type="entry name" value="HTH_LUXR_2"/>
    <property type="match status" value="1"/>
</dbReference>
<evidence type="ECO:0000313" key="7">
    <source>
        <dbReference type="Proteomes" id="UP000655410"/>
    </source>
</evidence>
<dbReference type="SUPFAM" id="SSF46894">
    <property type="entry name" value="C-terminal effector domain of the bipartite response regulators"/>
    <property type="match status" value="1"/>
</dbReference>
<dbReference type="PANTHER" id="PTHR44688">
    <property type="entry name" value="DNA-BINDING TRANSCRIPTIONAL ACTIVATOR DEVR_DOSR"/>
    <property type="match status" value="1"/>
</dbReference>
<feature type="transmembrane region" description="Helical" evidence="4">
    <location>
        <begin position="88"/>
        <end position="110"/>
    </location>
</feature>
<dbReference type="PROSITE" id="PS51257">
    <property type="entry name" value="PROKAR_LIPOPROTEIN"/>
    <property type="match status" value="1"/>
</dbReference>
<dbReference type="InterPro" id="IPR000792">
    <property type="entry name" value="Tscrpt_reg_LuxR_C"/>
</dbReference>
<feature type="transmembrane region" description="Helical" evidence="4">
    <location>
        <begin position="31"/>
        <end position="49"/>
    </location>
</feature>
<evidence type="ECO:0000313" key="6">
    <source>
        <dbReference type="EMBL" id="GGO92859.1"/>
    </source>
</evidence>
<dbReference type="InterPro" id="IPR036388">
    <property type="entry name" value="WH-like_DNA-bd_sf"/>
</dbReference>
<dbReference type="EMBL" id="BMNI01000009">
    <property type="protein sequence ID" value="GGO92859.1"/>
    <property type="molecule type" value="Genomic_DNA"/>
</dbReference>
<evidence type="ECO:0000256" key="2">
    <source>
        <dbReference type="ARBA" id="ARBA00023125"/>
    </source>
</evidence>
<comment type="caution">
    <text evidence="6">The sequence shown here is derived from an EMBL/GenBank/DDBJ whole genome shotgun (WGS) entry which is preliminary data.</text>
</comment>
<gene>
    <name evidence="6" type="ORF">GCM10011584_30240</name>
</gene>
<dbReference type="SMART" id="SM00421">
    <property type="entry name" value="HTH_LUXR"/>
    <property type="match status" value="1"/>
</dbReference>
<keyword evidence="2" id="KW-0238">DNA-binding</keyword>
<protein>
    <recommendedName>
        <fullName evidence="5">HTH luxR-type domain-containing protein</fullName>
    </recommendedName>
</protein>
<keyword evidence="4" id="KW-0472">Membrane</keyword>
<dbReference type="CDD" id="cd06170">
    <property type="entry name" value="LuxR_C_like"/>
    <property type="match status" value="1"/>
</dbReference>
<accession>A0ABQ2NDU0</accession>
<evidence type="ECO:0000256" key="4">
    <source>
        <dbReference type="SAM" id="Phobius"/>
    </source>
</evidence>
<feature type="transmembrane region" description="Helical" evidence="4">
    <location>
        <begin position="58"/>
        <end position="76"/>
    </location>
</feature>